<dbReference type="NCBIfam" id="TIGR00647">
    <property type="entry name" value="DNA_bind_WhiA"/>
    <property type="match status" value="1"/>
</dbReference>
<accession>A0A449B1V7</accession>
<feature type="domain" description="Sporulation regulator WhiA C-terminal" evidence="4">
    <location>
        <begin position="202"/>
        <end position="288"/>
    </location>
</feature>
<dbReference type="Proteomes" id="UP000290985">
    <property type="component" value="Chromosome"/>
</dbReference>
<dbReference type="RefSeq" id="WP_129725367.1">
    <property type="nucleotide sequence ID" value="NZ_LR215036.1"/>
</dbReference>
<evidence type="ECO:0000256" key="3">
    <source>
        <dbReference type="ARBA" id="ARBA00023306"/>
    </source>
</evidence>
<keyword evidence="3" id="KW-0131">Cell cycle</keyword>
<dbReference type="InterPro" id="IPR023054">
    <property type="entry name" value="Sporulation_regulator_WhiA_C"/>
</dbReference>
<evidence type="ECO:0000259" key="5">
    <source>
        <dbReference type="Pfam" id="PF14527"/>
    </source>
</evidence>
<dbReference type="EMBL" id="LR215036">
    <property type="protein sequence ID" value="VEU74551.1"/>
    <property type="molecule type" value="Genomic_DNA"/>
</dbReference>
<dbReference type="PANTHER" id="PTHR37307:SF1">
    <property type="entry name" value="CELL DIVISION PROTEIN WHIA-RELATED"/>
    <property type="match status" value="1"/>
</dbReference>
<dbReference type="SUPFAM" id="SSF55608">
    <property type="entry name" value="Homing endonucleases"/>
    <property type="match status" value="1"/>
</dbReference>
<feature type="domain" description="WhiA LAGLIDADG-like" evidence="5">
    <location>
        <begin position="107"/>
        <end position="198"/>
    </location>
</feature>
<dbReference type="GO" id="GO:0043937">
    <property type="term" value="P:regulation of sporulation"/>
    <property type="evidence" value="ECO:0007669"/>
    <property type="project" value="InterPro"/>
</dbReference>
<gene>
    <name evidence="6" type="ORF">NCTC10181_00400</name>
</gene>
<reference evidence="6 7" key="1">
    <citation type="submission" date="2019-01" db="EMBL/GenBank/DDBJ databases">
        <authorList>
            <consortium name="Pathogen Informatics"/>
        </authorList>
    </citation>
    <scope>NUCLEOTIDE SEQUENCE [LARGE SCALE GENOMIC DNA]</scope>
    <source>
        <strain evidence="6 7">NCTC10181</strain>
    </source>
</reference>
<organism evidence="6 7">
    <name type="scientific">Mycoplasmopsis citelli</name>
    <dbReference type="NCBI Taxonomy" id="171281"/>
    <lineage>
        <taxon>Bacteria</taxon>
        <taxon>Bacillati</taxon>
        <taxon>Mycoplasmatota</taxon>
        <taxon>Mycoplasmoidales</taxon>
        <taxon>Metamycoplasmataceae</taxon>
        <taxon>Mycoplasmopsis</taxon>
    </lineage>
</organism>
<name>A0A449B1V7_9BACT</name>
<keyword evidence="7" id="KW-1185">Reference proteome</keyword>
<evidence type="ECO:0000256" key="2">
    <source>
        <dbReference type="ARBA" id="ARBA00023125"/>
    </source>
</evidence>
<evidence type="ECO:0000313" key="6">
    <source>
        <dbReference type="EMBL" id="VEU74551.1"/>
    </source>
</evidence>
<dbReference type="OrthoDB" id="401278at2"/>
<dbReference type="GO" id="GO:0051301">
    <property type="term" value="P:cell division"/>
    <property type="evidence" value="ECO:0007669"/>
    <property type="project" value="UniProtKB-KW"/>
</dbReference>
<dbReference type="InterPro" id="IPR039518">
    <property type="entry name" value="WhiA_LAGLIDADG_dom"/>
</dbReference>
<keyword evidence="2" id="KW-0238">DNA-binding</keyword>
<dbReference type="InterPro" id="IPR027434">
    <property type="entry name" value="Homing_endonucl"/>
</dbReference>
<protein>
    <submittedName>
        <fullName evidence="6">Uncharacterized protein conserved in bacteria</fullName>
    </submittedName>
</protein>
<dbReference type="Gene3D" id="3.10.28.10">
    <property type="entry name" value="Homing endonucleases"/>
    <property type="match status" value="1"/>
</dbReference>
<proteinExistence type="predicted"/>
<dbReference type="AlphaFoldDB" id="A0A449B1V7"/>
<dbReference type="GO" id="GO:0003677">
    <property type="term" value="F:DNA binding"/>
    <property type="evidence" value="ECO:0007669"/>
    <property type="project" value="UniProtKB-KW"/>
</dbReference>
<dbReference type="KEGG" id="mcit:NCTC10181_00400"/>
<dbReference type="Pfam" id="PF02650">
    <property type="entry name" value="HTH_WhiA"/>
    <property type="match status" value="1"/>
</dbReference>
<evidence type="ECO:0000313" key="7">
    <source>
        <dbReference type="Proteomes" id="UP000290985"/>
    </source>
</evidence>
<evidence type="ECO:0000259" key="4">
    <source>
        <dbReference type="Pfam" id="PF02650"/>
    </source>
</evidence>
<dbReference type="PANTHER" id="PTHR37307">
    <property type="entry name" value="CELL DIVISION PROTEIN WHIA-RELATED"/>
    <property type="match status" value="1"/>
</dbReference>
<dbReference type="InterPro" id="IPR003802">
    <property type="entry name" value="Sporulation_regulator_WhiA"/>
</dbReference>
<evidence type="ECO:0000256" key="1">
    <source>
        <dbReference type="ARBA" id="ARBA00022618"/>
    </source>
</evidence>
<keyword evidence="1" id="KW-0132">Cell division</keyword>
<dbReference type="Pfam" id="PF14527">
    <property type="entry name" value="LAGLIDADG_WhiA"/>
    <property type="match status" value="1"/>
</dbReference>
<sequence>MKTSSTNEIKREIIKAKKIKEIQAFLLGLLIVNSPTLQVYDEKIFEIKSIQLQKEIIRMCKKLKIKFVIPQNSSKKIIITEHKLLFPELESLQWDDVAIDSGNTDLSKFFAGVFFAGGTISNLNSKSYFLYISAKNKDNLLKIQEILNQYEFDFKYQFKKNKHTIYIRSIDLIIEFLSAIEAKKAYFEYLDLKIKRDMYSMVNRINNLDFANLKKIASTSINYVELINYVYEHNLEEKFSDNELVFHRIRLENPGLSLTYIVNILQSEHNIFITKAGLNHWNRKLKKVVLAHQKLNQ</sequence>